<feature type="coiled-coil region" evidence="4">
    <location>
        <begin position="176"/>
        <end position="218"/>
    </location>
</feature>
<keyword evidence="2" id="KW-0813">Transport</keyword>
<sequence>MALEDIVKRIKEKVSQEVEKIKQEADREGEEIINKARQEADKVKDELIKKATEEGEGERQRRLMRTRSEERKKLLALKRELIDKVFRQAKEKLDNLSEEEYLKWSKRLLLSNIDSGKEEILVSPRDKDLMERILVEGLDKKETRFLPELNEKERGFIIRKEGVQIDYTFSSIFSFLEEVSQEVEKIKQEADREGEEIINKARQEADKVKDELIKKATEEGEGERQRRLMRTRSEERKKILAFKRELIDKVFRQAKERLDNLSEEEYLKWSERLLLSNIDSGKEEILVSPRDKDLMERILVERLDKKETRFLPELNEKERGFIIRKEGLQIDYTFSSLFSYLEDELEIEVARILFGS</sequence>
<evidence type="ECO:0000256" key="3">
    <source>
        <dbReference type="ARBA" id="ARBA00023065"/>
    </source>
</evidence>
<name>X1S0A0_9ZZZZ</name>
<proteinExistence type="inferred from homology"/>
<dbReference type="GO" id="GO:0033178">
    <property type="term" value="C:proton-transporting two-sector ATPase complex, catalytic domain"/>
    <property type="evidence" value="ECO:0007669"/>
    <property type="project" value="InterPro"/>
</dbReference>
<evidence type="ECO:0000256" key="2">
    <source>
        <dbReference type="ARBA" id="ARBA00022448"/>
    </source>
</evidence>
<reference evidence="5" key="1">
    <citation type="journal article" date="2014" name="Front. Microbiol.">
        <title>High frequency of phylogenetically diverse reductive dehalogenase-homologous genes in deep subseafloor sedimentary metagenomes.</title>
        <authorList>
            <person name="Kawai M."/>
            <person name="Futagami T."/>
            <person name="Toyoda A."/>
            <person name="Takaki Y."/>
            <person name="Nishi S."/>
            <person name="Hori S."/>
            <person name="Arai W."/>
            <person name="Tsubouchi T."/>
            <person name="Morono Y."/>
            <person name="Uchiyama I."/>
            <person name="Ito T."/>
            <person name="Fujiyama A."/>
            <person name="Inagaki F."/>
            <person name="Takami H."/>
        </authorList>
    </citation>
    <scope>NUCLEOTIDE SEQUENCE</scope>
    <source>
        <strain evidence="5">Expedition CK06-06</strain>
    </source>
</reference>
<protein>
    <recommendedName>
        <fullName evidence="6">V-type proton ATPase subunit E</fullName>
    </recommendedName>
</protein>
<dbReference type="EMBL" id="BARW01001248">
    <property type="protein sequence ID" value="GAI72581.1"/>
    <property type="molecule type" value="Genomic_DNA"/>
</dbReference>
<keyword evidence="3" id="KW-0406">Ion transport</keyword>
<dbReference type="Pfam" id="PF01991">
    <property type="entry name" value="vATP-synt_E"/>
    <property type="match status" value="2"/>
</dbReference>
<evidence type="ECO:0008006" key="6">
    <source>
        <dbReference type="Google" id="ProtNLM"/>
    </source>
</evidence>
<accession>X1S0A0</accession>
<dbReference type="SUPFAM" id="SSF160527">
    <property type="entry name" value="V-type ATPase subunit E-like"/>
    <property type="match status" value="2"/>
</dbReference>
<dbReference type="GO" id="GO:0046961">
    <property type="term" value="F:proton-transporting ATPase activity, rotational mechanism"/>
    <property type="evidence" value="ECO:0007669"/>
    <property type="project" value="InterPro"/>
</dbReference>
<organism evidence="5">
    <name type="scientific">marine sediment metagenome</name>
    <dbReference type="NCBI Taxonomy" id="412755"/>
    <lineage>
        <taxon>unclassified sequences</taxon>
        <taxon>metagenomes</taxon>
        <taxon>ecological metagenomes</taxon>
    </lineage>
</organism>
<comment type="caution">
    <text evidence="5">The sequence shown here is derived from an EMBL/GenBank/DDBJ whole genome shotgun (WGS) entry which is preliminary data.</text>
</comment>
<gene>
    <name evidence="5" type="ORF">S12H4_04165</name>
</gene>
<keyword evidence="4" id="KW-0175">Coiled coil</keyword>
<feature type="coiled-coil region" evidence="4">
    <location>
        <begin position="7"/>
        <end position="53"/>
    </location>
</feature>
<dbReference type="Gene3D" id="1.20.5.620">
    <property type="entry name" value="F1F0 ATP synthase subunit B, membrane domain"/>
    <property type="match status" value="2"/>
</dbReference>
<dbReference type="InterPro" id="IPR002842">
    <property type="entry name" value="ATPase_V1_Esu"/>
</dbReference>
<evidence type="ECO:0000256" key="1">
    <source>
        <dbReference type="ARBA" id="ARBA00005901"/>
    </source>
</evidence>
<evidence type="ECO:0000256" key="4">
    <source>
        <dbReference type="SAM" id="Coils"/>
    </source>
</evidence>
<comment type="similarity">
    <text evidence="1">Belongs to the V-ATPase E subunit family.</text>
</comment>
<evidence type="ECO:0000313" key="5">
    <source>
        <dbReference type="EMBL" id="GAI72581.1"/>
    </source>
</evidence>
<dbReference type="AlphaFoldDB" id="X1S0A0"/>